<gene>
    <name evidence="4" type="ORF">PFR001_LOCUS5220</name>
</gene>
<feature type="DNA-binding region" description="HMG box" evidence="2">
    <location>
        <begin position="283"/>
        <end position="350"/>
    </location>
</feature>
<name>A0ABN8C748_9STRA</name>
<feature type="domain" description="HMG box" evidence="3">
    <location>
        <begin position="113"/>
        <end position="179"/>
    </location>
</feature>
<dbReference type="InterPro" id="IPR050342">
    <property type="entry name" value="HMGB"/>
</dbReference>
<proteinExistence type="predicted"/>
<dbReference type="PROSITE" id="PS50118">
    <property type="entry name" value="HMG_BOX_2"/>
    <property type="match status" value="2"/>
</dbReference>
<feature type="DNA-binding region" description="HMG box" evidence="2">
    <location>
        <begin position="113"/>
        <end position="179"/>
    </location>
</feature>
<evidence type="ECO:0000313" key="4">
    <source>
        <dbReference type="EMBL" id="CAH0489837.1"/>
    </source>
</evidence>
<dbReference type="CDD" id="cd00084">
    <property type="entry name" value="HMG-box_SF"/>
    <property type="match status" value="1"/>
</dbReference>
<dbReference type="PANTHER" id="PTHR48112">
    <property type="entry name" value="HIGH MOBILITY GROUP PROTEIN DSP1"/>
    <property type="match status" value="1"/>
</dbReference>
<dbReference type="Pfam" id="PF09011">
    <property type="entry name" value="HMG_box_2"/>
    <property type="match status" value="2"/>
</dbReference>
<dbReference type="Gene3D" id="1.10.30.10">
    <property type="entry name" value="High mobility group box domain"/>
    <property type="match status" value="3"/>
</dbReference>
<dbReference type="EMBL" id="CAKLBC010001184">
    <property type="protein sequence ID" value="CAH0489837.1"/>
    <property type="molecule type" value="Genomic_DNA"/>
</dbReference>
<keyword evidence="1 2" id="KW-0238">DNA-binding</keyword>
<dbReference type="Proteomes" id="UP001157938">
    <property type="component" value="Unassembled WGS sequence"/>
</dbReference>
<dbReference type="InterPro" id="IPR009071">
    <property type="entry name" value="HMG_box_dom"/>
</dbReference>
<evidence type="ECO:0000256" key="2">
    <source>
        <dbReference type="PROSITE-ProRule" id="PRU00267"/>
    </source>
</evidence>
<dbReference type="InterPro" id="IPR036910">
    <property type="entry name" value="HMG_box_dom_sf"/>
</dbReference>
<keyword evidence="5" id="KW-1185">Reference proteome</keyword>
<accession>A0ABN8C748</accession>
<evidence type="ECO:0000259" key="3">
    <source>
        <dbReference type="PROSITE" id="PS50118"/>
    </source>
</evidence>
<keyword evidence="2" id="KW-0539">Nucleus</keyword>
<reference evidence="4 5" key="1">
    <citation type="submission" date="2021-11" db="EMBL/GenBank/DDBJ databases">
        <authorList>
            <person name="Islam A."/>
            <person name="Islam S."/>
            <person name="Flora M.S."/>
            <person name="Rahman M."/>
            <person name="Ziaur R.M."/>
            <person name="Epstein J.H."/>
            <person name="Hassan M."/>
            <person name="Klassen M."/>
            <person name="Woodard K."/>
            <person name="Webb A."/>
            <person name="Webby R.J."/>
            <person name="El Zowalaty M.E."/>
        </authorList>
    </citation>
    <scope>NUCLEOTIDE SEQUENCE [LARGE SCALE GENOMIC DNA]</scope>
    <source>
        <strain evidence="4">Pf1</strain>
    </source>
</reference>
<organism evidence="4 5">
    <name type="scientific">Peronospora farinosa</name>
    <dbReference type="NCBI Taxonomy" id="134698"/>
    <lineage>
        <taxon>Eukaryota</taxon>
        <taxon>Sar</taxon>
        <taxon>Stramenopiles</taxon>
        <taxon>Oomycota</taxon>
        <taxon>Peronosporomycetes</taxon>
        <taxon>Peronosporales</taxon>
        <taxon>Peronosporaceae</taxon>
        <taxon>Peronospora</taxon>
    </lineage>
</organism>
<evidence type="ECO:0000256" key="1">
    <source>
        <dbReference type="ARBA" id="ARBA00023125"/>
    </source>
</evidence>
<comment type="caution">
    <text evidence="4">The sequence shown here is derived from an EMBL/GenBank/DDBJ whole genome shotgun (WGS) entry which is preliminary data.</text>
</comment>
<dbReference type="PANTHER" id="PTHR48112:SF15">
    <property type="entry name" value="HMG BOX DOMAIN-CONTAINING PROTEIN"/>
    <property type="match status" value="1"/>
</dbReference>
<feature type="domain" description="HMG box" evidence="3">
    <location>
        <begin position="283"/>
        <end position="350"/>
    </location>
</feature>
<evidence type="ECO:0000313" key="5">
    <source>
        <dbReference type="Proteomes" id="UP001157938"/>
    </source>
</evidence>
<dbReference type="SMART" id="SM00398">
    <property type="entry name" value="HMG"/>
    <property type="match status" value="3"/>
</dbReference>
<dbReference type="SUPFAM" id="SSF47095">
    <property type="entry name" value="HMG-box"/>
    <property type="match status" value="4"/>
</dbReference>
<protein>
    <recommendedName>
        <fullName evidence="3">HMG box domain-containing protein</fullName>
    </recommendedName>
</protein>
<sequence>MAVHLSWSRQQVSGDLGRQWKVTKAAKLKQWVKHGRFDNETEGHRRRSLQQNDMEVGRQWRALLDRERKFWEDQDAKDKLRFQEEIALFQPTLEVATEMSPNLRSPPTDPFAPSPAKTGFQLFMIHNQESFALLSMTINEFSAEMRQLWKRLGDANRKAWYELAKQDEKRYETEMDTYEPPACMNLAARCAHWRVDELRDLARGDAFAPRMLLNAIIVKKFESMRAIDIAWKSLSDDERALFQLRAEEDVERFRKEMEPYLLQRNDHRTATALRRKKRKSALPRRPKTAYNIMYMSERTELLATYQMSHNECSALCGRFWRQMSETEREPYKQMAADDKRRYDAELEIYNAHVEEGQLEAVT</sequence>